<organism evidence="1 2">
    <name type="scientific">Hypoxylon rubiginosum</name>
    <dbReference type="NCBI Taxonomy" id="110542"/>
    <lineage>
        <taxon>Eukaryota</taxon>
        <taxon>Fungi</taxon>
        <taxon>Dikarya</taxon>
        <taxon>Ascomycota</taxon>
        <taxon>Pezizomycotina</taxon>
        <taxon>Sordariomycetes</taxon>
        <taxon>Xylariomycetidae</taxon>
        <taxon>Xylariales</taxon>
        <taxon>Hypoxylaceae</taxon>
        <taxon>Hypoxylon</taxon>
    </lineage>
</organism>
<accession>A0ACB9Z2S0</accession>
<evidence type="ECO:0000313" key="1">
    <source>
        <dbReference type="EMBL" id="KAI4865528.1"/>
    </source>
</evidence>
<gene>
    <name evidence="1" type="ORF">F4820DRAFT_420258</name>
</gene>
<protein>
    <submittedName>
        <fullName evidence="1">Uncharacterized protein</fullName>
    </submittedName>
</protein>
<evidence type="ECO:0000313" key="2">
    <source>
        <dbReference type="Proteomes" id="UP001497700"/>
    </source>
</evidence>
<dbReference type="EMBL" id="MU393471">
    <property type="protein sequence ID" value="KAI4865528.1"/>
    <property type="molecule type" value="Genomic_DNA"/>
</dbReference>
<comment type="caution">
    <text evidence="1">The sequence shown here is derived from an EMBL/GenBank/DDBJ whole genome shotgun (WGS) entry which is preliminary data.</text>
</comment>
<dbReference type="Proteomes" id="UP001497700">
    <property type="component" value="Unassembled WGS sequence"/>
</dbReference>
<name>A0ACB9Z2S0_9PEZI</name>
<sequence>MVSNADLKIYTCLAMKARSDLWMTVAATAVVIGTVLAEPQLAQSKKCCHALAASSALHSKVLYPNSTAYEARIDSIWSLDAALESWCLVLPESTKDTSEAIKIINKNECPFGIRSGGHGIFANANNVEDGVTIDFGFMNATTYDSKTNTASIQPGGRWGTVFQALEPYGIGVAGGRQTTVGVAGFLLGGGNSWFNNAYGWGCDTVKNFEVVLADGRVVNANADENRDLWIALKGGSGNFGLVTRFDLRGIPLADPANPVMWGGQMVWDISVIDDVIDTLVAFADNVDSDLRSTSHILTGYVSTSGWALLGSLDNIDNKPNEPAFDGYMAIPSLIQSTLRSDTLFNIALEFSGSARTYNFWLPGAVKNDADILKYSFKRHEDFVQQVIQAIPANTTWSSVLQLQPISVPMVSHAEGTNSLGLEDEIAGGPGIMTTIGLQMETPEIEAIIYPLALACQTDIEEYAAAKDAKWEYRYLNYADFTYDPIASYGRKSVERMRAVSARYDRTGVFQHLRKSGFKIPQ</sequence>
<proteinExistence type="predicted"/>
<reference evidence="1 2" key="1">
    <citation type="journal article" date="2022" name="New Phytol.">
        <title>Ecological generalism drives hyperdiversity of secondary metabolite gene clusters in xylarialean endophytes.</title>
        <authorList>
            <person name="Franco M.E.E."/>
            <person name="Wisecaver J.H."/>
            <person name="Arnold A.E."/>
            <person name="Ju Y.M."/>
            <person name="Slot J.C."/>
            <person name="Ahrendt S."/>
            <person name="Moore L.P."/>
            <person name="Eastman K.E."/>
            <person name="Scott K."/>
            <person name="Konkel Z."/>
            <person name="Mondo S.J."/>
            <person name="Kuo A."/>
            <person name="Hayes R.D."/>
            <person name="Haridas S."/>
            <person name="Andreopoulos B."/>
            <person name="Riley R."/>
            <person name="LaButti K."/>
            <person name="Pangilinan J."/>
            <person name="Lipzen A."/>
            <person name="Amirebrahimi M."/>
            <person name="Yan J."/>
            <person name="Adam C."/>
            <person name="Keymanesh K."/>
            <person name="Ng V."/>
            <person name="Louie K."/>
            <person name="Northen T."/>
            <person name="Drula E."/>
            <person name="Henrissat B."/>
            <person name="Hsieh H.M."/>
            <person name="Youens-Clark K."/>
            <person name="Lutzoni F."/>
            <person name="Miadlikowska J."/>
            <person name="Eastwood D.C."/>
            <person name="Hamelin R.C."/>
            <person name="Grigoriev I.V."/>
            <person name="U'Ren J.M."/>
        </authorList>
    </citation>
    <scope>NUCLEOTIDE SEQUENCE [LARGE SCALE GENOMIC DNA]</scope>
    <source>
        <strain evidence="1 2">CBS 119005</strain>
    </source>
</reference>
<keyword evidence="2" id="KW-1185">Reference proteome</keyword>